<dbReference type="OrthoDB" id="8339333at2"/>
<proteinExistence type="inferred from homology"/>
<dbReference type="EMBL" id="RJKX01000011">
    <property type="protein sequence ID" value="ROQ01165.1"/>
    <property type="molecule type" value="Genomic_DNA"/>
</dbReference>
<protein>
    <submittedName>
        <fullName evidence="6">LysR family transcriptional regulator</fullName>
    </submittedName>
</protein>
<dbReference type="Gene3D" id="3.40.190.290">
    <property type="match status" value="1"/>
</dbReference>
<dbReference type="GO" id="GO:0003700">
    <property type="term" value="F:DNA-binding transcription factor activity"/>
    <property type="evidence" value="ECO:0007669"/>
    <property type="project" value="InterPro"/>
</dbReference>
<accession>A0A3N1MDH9</accession>
<dbReference type="InterPro" id="IPR036388">
    <property type="entry name" value="WH-like_DNA-bd_sf"/>
</dbReference>
<dbReference type="PANTHER" id="PTHR30346">
    <property type="entry name" value="TRANSCRIPTIONAL DUAL REGULATOR HCAR-RELATED"/>
    <property type="match status" value="1"/>
</dbReference>
<dbReference type="SUPFAM" id="SSF46785">
    <property type="entry name" value="Winged helix' DNA-binding domain"/>
    <property type="match status" value="1"/>
</dbReference>
<keyword evidence="3" id="KW-0238">DNA-binding</keyword>
<dbReference type="GO" id="GO:0003677">
    <property type="term" value="F:DNA binding"/>
    <property type="evidence" value="ECO:0007669"/>
    <property type="project" value="UniProtKB-KW"/>
</dbReference>
<evidence type="ECO:0000256" key="1">
    <source>
        <dbReference type="ARBA" id="ARBA00009437"/>
    </source>
</evidence>
<dbReference type="InterPro" id="IPR036390">
    <property type="entry name" value="WH_DNA-bd_sf"/>
</dbReference>
<dbReference type="RefSeq" id="WP_123687959.1">
    <property type="nucleotide sequence ID" value="NZ_AP019700.1"/>
</dbReference>
<evidence type="ECO:0000259" key="5">
    <source>
        <dbReference type="PROSITE" id="PS50931"/>
    </source>
</evidence>
<organism evidence="6 7">
    <name type="scientific">Stella humosa</name>
    <dbReference type="NCBI Taxonomy" id="94"/>
    <lineage>
        <taxon>Bacteria</taxon>
        <taxon>Pseudomonadati</taxon>
        <taxon>Pseudomonadota</taxon>
        <taxon>Alphaproteobacteria</taxon>
        <taxon>Rhodospirillales</taxon>
        <taxon>Stellaceae</taxon>
        <taxon>Stella</taxon>
    </lineage>
</organism>
<dbReference type="PROSITE" id="PS50931">
    <property type="entry name" value="HTH_LYSR"/>
    <property type="match status" value="1"/>
</dbReference>
<feature type="domain" description="HTH lysR-type" evidence="5">
    <location>
        <begin position="14"/>
        <end position="72"/>
    </location>
</feature>
<evidence type="ECO:0000256" key="3">
    <source>
        <dbReference type="ARBA" id="ARBA00023125"/>
    </source>
</evidence>
<dbReference type="Pfam" id="PF03466">
    <property type="entry name" value="LysR_substrate"/>
    <property type="match status" value="1"/>
</dbReference>
<dbReference type="InterPro" id="IPR000847">
    <property type="entry name" value="LysR_HTH_N"/>
</dbReference>
<evidence type="ECO:0000313" key="6">
    <source>
        <dbReference type="EMBL" id="ROQ01165.1"/>
    </source>
</evidence>
<comment type="caution">
    <text evidence="6">The sequence shown here is derived from an EMBL/GenBank/DDBJ whole genome shotgun (WGS) entry which is preliminary data.</text>
</comment>
<dbReference type="InterPro" id="IPR005119">
    <property type="entry name" value="LysR_subst-bd"/>
</dbReference>
<gene>
    <name evidence="6" type="ORF">EDC65_0342</name>
</gene>
<dbReference type="GO" id="GO:0032993">
    <property type="term" value="C:protein-DNA complex"/>
    <property type="evidence" value="ECO:0007669"/>
    <property type="project" value="TreeGrafter"/>
</dbReference>
<dbReference type="SUPFAM" id="SSF53850">
    <property type="entry name" value="Periplasmic binding protein-like II"/>
    <property type="match status" value="1"/>
</dbReference>
<dbReference type="Gene3D" id="1.10.10.10">
    <property type="entry name" value="Winged helix-like DNA-binding domain superfamily/Winged helix DNA-binding domain"/>
    <property type="match status" value="1"/>
</dbReference>
<dbReference type="PANTHER" id="PTHR30346:SF28">
    <property type="entry name" value="HTH-TYPE TRANSCRIPTIONAL REGULATOR CYNR"/>
    <property type="match status" value="1"/>
</dbReference>
<reference evidence="6 7" key="1">
    <citation type="submission" date="2018-11" db="EMBL/GenBank/DDBJ databases">
        <title>Genomic Encyclopedia of Type Strains, Phase IV (KMG-IV): sequencing the most valuable type-strain genomes for metagenomic binning, comparative biology and taxonomic classification.</title>
        <authorList>
            <person name="Goeker M."/>
        </authorList>
    </citation>
    <scope>NUCLEOTIDE SEQUENCE [LARGE SCALE GENOMIC DNA]</scope>
    <source>
        <strain evidence="6 7">DSM 5900</strain>
    </source>
</reference>
<keyword evidence="7" id="KW-1185">Reference proteome</keyword>
<comment type="similarity">
    <text evidence="1">Belongs to the LysR transcriptional regulatory family.</text>
</comment>
<dbReference type="Pfam" id="PF00126">
    <property type="entry name" value="HTH_1"/>
    <property type="match status" value="1"/>
</dbReference>
<dbReference type="CDD" id="cd05466">
    <property type="entry name" value="PBP2_LTTR_substrate"/>
    <property type="match status" value="1"/>
</dbReference>
<evidence type="ECO:0000256" key="4">
    <source>
        <dbReference type="ARBA" id="ARBA00023163"/>
    </source>
</evidence>
<keyword evidence="2" id="KW-0805">Transcription regulation</keyword>
<sequence>MKAPDEIEQLERIVRYKTLLAFKLIVETGSMTEAAKLLGVSQPAVTQMMARLSDYMGFDLFERQSQRRLVLTLRGRSVLEGVGRCIASIEAFGSLIHRQGASMAETIVVAVASSLGLRFGQEAISHTALQFPEIQWRVEPVPDRDVSAGMVAGDFDIALSAEPSDDPSITSDHIGILPIVVAMPANHPLSRLKKIKPADLLNEELALPCVRCVSRSRIDAAFLAVGMQVHAAVEGGTEEATLGFIGQGRRVGLLSAYTTFESRSSGVIVTRLFDANMHINLHIHYRSDFHRLDLLHVFRNVNRDLSRQTQIGL</sequence>
<dbReference type="AlphaFoldDB" id="A0A3N1MDH9"/>
<keyword evidence="4" id="KW-0804">Transcription</keyword>
<dbReference type="PRINTS" id="PR00039">
    <property type="entry name" value="HTHLYSR"/>
</dbReference>
<name>A0A3N1MDH9_9PROT</name>
<dbReference type="Proteomes" id="UP000278222">
    <property type="component" value="Unassembled WGS sequence"/>
</dbReference>
<evidence type="ECO:0000256" key="2">
    <source>
        <dbReference type="ARBA" id="ARBA00023015"/>
    </source>
</evidence>
<evidence type="ECO:0000313" key="7">
    <source>
        <dbReference type="Proteomes" id="UP000278222"/>
    </source>
</evidence>